<organism evidence="3 4">
    <name type="scientific">Streptomyces endophyticus</name>
    <dbReference type="NCBI Taxonomy" id="714166"/>
    <lineage>
        <taxon>Bacteria</taxon>
        <taxon>Bacillati</taxon>
        <taxon>Actinomycetota</taxon>
        <taxon>Actinomycetes</taxon>
        <taxon>Kitasatosporales</taxon>
        <taxon>Streptomycetaceae</taxon>
        <taxon>Streptomyces</taxon>
    </lineage>
</organism>
<feature type="compositionally biased region" description="Polar residues" evidence="1">
    <location>
        <begin position="1"/>
        <end position="13"/>
    </location>
</feature>
<keyword evidence="2" id="KW-0472">Membrane</keyword>
<dbReference type="RefSeq" id="WP_326016464.1">
    <property type="nucleotide sequence ID" value="NZ_JAOZYC010000098.1"/>
</dbReference>
<feature type="transmembrane region" description="Helical" evidence="2">
    <location>
        <begin position="200"/>
        <end position="218"/>
    </location>
</feature>
<name>A0ABU6F3T2_9ACTN</name>
<keyword evidence="4" id="KW-1185">Reference proteome</keyword>
<evidence type="ECO:0000313" key="4">
    <source>
        <dbReference type="Proteomes" id="UP001354931"/>
    </source>
</evidence>
<proteinExistence type="predicted"/>
<gene>
    <name evidence="3" type="ORF">OKJ99_14275</name>
</gene>
<dbReference type="Proteomes" id="UP001354931">
    <property type="component" value="Unassembled WGS sequence"/>
</dbReference>
<comment type="caution">
    <text evidence="3">The sequence shown here is derived from an EMBL/GenBank/DDBJ whole genome shotgun (WGS) entry which is preliminary data.</text>
</comment>
<keyword evidence="2" id="KW-0812">Transmembrane</keyword>
<evidence type="ECO:0000256" key="2">
    <source>
        <dbReference type="SAM" id="Phobius"/>
    </source>
</evidence>
<dbReference type="EMBL" id="JAOZYC010000098">
    <property type="protein sequence ID" value="MEB8338664.1"/>
    <property type="molecule type" value="Genomic_DNA"/>
</dbReference>
<sequence length="584" mass="64127">MSTAYVPQQSSSEADVGAVGPPPSAKPPHASEATRLLCAGAYLDQGYRDRVIEQLHLHEQRIAAPSLGFDAARVLAHALRARRIEVAWSWAVLGLWVVGLPLTDYWILAFLLPSALLALGVWIRGPGKQPIYRKVVAWYVRWWGRILLAMLLISTVAMVTGGGEDDYDSTSYEIRSGVSDGLPDGLSWMVPQGTGSGDALHGWLTLLLLALIAGCVGAQRSQFARALGAELSEARFGDATADPAESAEGARFQRVKRRIRVEQHAPLIMYHAIRPFCGAGEPVDTWTLAVELRPDRMKKQQPLNNRKILEQVRPLLEQLRLPAEFAGTTVRDRLRWLEIDECVFLPAEGLLHREDAPYRPEAFEEHRARSVEEGAEKRRHFLRIRVGGWEEELVVTVFVRVHTQGRMLMLEIAPHVLAPVREPFQNADRAAHQFRHNNPLGKAAWAFARVAGSPVRSLVTIGRWAGYGWRVLTGGHGGALPDGPAVSVRELGSEGPGSLFQQMDVERYLKSIQDRIANGVLHALAESGYQTGEFVQKIVNISSGGVNIDRVEDSTFAVGSHARATSGAADGTPNEKGSDDHGSE</sequence>
<evidence type="ECO:0000313" key="3">
    <source>
        <dbReference type="EMBL" id="MEB8338664.1"/>
    </source>
</evidence>
<feature type="transmembrane region" description="Helical" evidence="2">
    <location>
        <begin position="143"/>
        <end position="163"/>
    </location>
</feature>
<feature type="transmembrane region" description="Helical" evidence="2">
    <location>
        <begin position="105"/>
        <end position="123"/>
    </location>
</feature>
<feature type="transmembrane region" description="Helical" evidence="2">
    <location>
        <begin position="83"/>
        <end position="99"/>
    </location>
</feature>
<keyword evidence="2" id="KW-1133">Transmembrane helix</keyword>
<accession>A0ABU6F3T2</accession>
<protein>
    <submittedName>
        <fullName evidence="3">Uncharacterized protein</fullName>
    </submittedName>
</protein>
<feature type="region of interest" description="Disordered" evidence="1">
    <location>
        <begin position="1"/>
        <end position="30"/>
    </location>
</feature>
<reference evidence="3 4" key="1">
    <citation type="submission" date="2022-10" db="EMBL/GenBank/DDBJ databases">
        <authorList>
            <person name="Xie J."/>
            <person name="Shen N."/>
        </authorList>
    </citation>
    <scope>NUCLEOTIDE SEQUENCE [LARGE SCALE GENOMIC DNA]</scope>
    <source>
        <strain evidence="3 4">YIM65594</strain>
    </source>
</reference>
<feature type="region of interest" description="Disordered" evidence="1">
    <location>
        <begin position="561"/>
        <end position="584"/>
    </location>
</feature>
<evidence type="ECO:0000256" key="1">
    <source>
        <dbReference type="SAM" id="MobiDB-lite"/>
    </source>
</evidence>